<evidence type="ECO:0000313" key="2">
    <source>
        <dbReference type="EMBL" id="BBC81310.1"/>
    </source>
</evidence>
<keyword evidence="1" id="KW-1133">Transmembrane helix</keyword>
<dbReference type="KEGG" id="aot:AcetOri_orf04482"/>
<dbReference type="EMBL" id="AP018515">
    <property type="protein sequence ID" value="BBC81310.1"/>
    <property type="molecule type" value="Genomic_DNA"/>
</dbReference>
<proteinExistence type="predicted"/>
<dbReference type="AlphaFoldDB" id="A0A2Z5ZL07"/>
<keyword evidence="1" id="KW-0472">Membrane</keyword>
<feature type="transmembrane region" description="Helical" evidence="1">
    <location>
        <begin position="76"/>
        <end position="98"/>
    </location>
</feature>
<keyword evidence="1" id="KW-0812">Transmembrane</keyword>
<evidence type="ECO:0000256" key="1">
    <source>
        <dbReference type="SAM" id="Phobius"/>
    </source>
</evidence>
<accession>A0A2Z5ZL07</accession>
<organism evidence="2 3">
    <name type="scientific">Acetobacter orientalis</name>
    <dbReference type="NCBI Taxonomy" id="146474"/>
    <lineage>
        <taxon>Bacteria</taxon>
        <taxon>Pseudomonadati</taxon>
        <taxon>Pseudomonadota</taxon>
        <taxon>Alphaproteobacteria</taxon>
        <taxon>Acetobacterales</taxon>
        <taxon>Acetobacteraceae</taxon>
        <taxon>Acetobacter</taxon>
    </lineage>
</organism>
<reference evidence="2 3" key="1">
    <citation type="submission" date="2018-02" db="EMBL/GenBank/DDBJ databases">
        <title>Acetobacter orientalis genome.</title>
        <authorList>
            <person name="Nakashima N."/>
            <person name="Tamura T."/>
        </authorList>
    </citation>
    <scope>NUCLEOTIDE SEQUENCE [LARGE SCALE GENOMIC DNA]</scope>
    <source>
        <strain evidence="2 3">FAN1</strain>
    </source>
</reference>
<dbReference type="Proteomes" id="UP000270034">
    <property type="component" value="Chromosome"/>
</dbReference>
<gene>
    <name evidence="2" type="ORF">AcetOrient_orf04482</name>
</gene>
<name>A0A2Z5ZL07_9PROT</name>
<protein>
    <submittedName>
        <fullName evidence="2">Uncharacterized protein</fullName>
    </submittedName>
</protein>
<evidence type="ECO:0000313" key="3">
    <source>
        <dbReference type="Proteomes" id="UP000270034"/>
    </source>
</evidence>
<sequence length="100" mass="10683">MTEPLGAIPGSAPNALPFSQFITRPEFSERMSSLTGDMRKVEADVVEIRTHQTAQQATLNEILKAVQKQGSLKNMLIAGFSGLGGGVAAGAVYLLHWLSQ</sequence>